<evidence type="ECO:0000313" key="3">
    <source>
        <dbReference type="EMBL" id="CAH3023012.1"/>
    </source>
</evidence>
<feature type="compositionally biased region" description="Low complexity" evidence="1">
    <location>
        <begin position="165"/>
        <end position="179"/>
    </location>
</feature>
<organism evidence="3 4">
    <name type="scientific">Porites evermanni</name>
    <dbReference type="NCBI Taxonomy" id="104178"/>
    <lineage>
        <taxon>Eukaryota</taxon>
        <taxon>Metazoa</taxon>
        <taxon>Cnidaria</taxon>
        <taxon>Anthozoa</taxon>
        <taxon>Hexacorallia</taxon>
        <taxon>Scleractinia</taxon>
        <taxon>Fungiina</taxon>
        <taxon>Poritidae</taxon>
        <taxon>Porites</taxon>
    </lineage>
</organism>
<dbReference type="PANTHER" id="PTHR12766">
    <property type="entry name" value="DEATH DOMAIN-ASSOCIATED PROTEIN 6 DAXX"/>
    <property type="match status" value="1"/>
</dbReference>
<sequence>MEGGASKPPSEAIIVLSSDDDEDEDVQELFKQFIVKAERHIPHYVVVFLKVKFAEAPSDFVSSTKFKSSVKWRTKQLDESNAFIFTGDVCKLLGADLKQDEFKSKTEGVKKAEQEAIDGVFSSARNKITNRVEENVNKDAVRLTTDRSDGKESGSVVRKKDSVKTATEASTSSAEFSTSVHVEVTKEGKSKRKTNGTTDPSRSKLPLTPRKRQVRINRLKEKLKHVSDKIKILNQAELSLEEMNMSDSTYIQECRLKERFNKIWAKLCKIRGRPTDTGRVIEKDVKCPSTGFPEIDRAVNKFLKKKRGRFPDKFDISRVIQDAKREHGLKISSQALREISDEVFVAIGNKLQERRKLDFSNNFGCHLTDDYSASNDPAINDLALQRKLEENKKISKRALEDVFNKYAHYGRMKNEGSDASSSSDSEREKSQSSKMKRKFSRVSVQESSDSSENERDDLGLDFEDPNEDKTYRSKSVLGKRDKAHSIRKLSYTSENGLDDFAFKRPHHNSERTKHTESKSRQSAENHHLPATKRIELTRDCAVVEIPSSVLSESISIEQVEVVDVRQKCSNDSYETTAESNVLDNSEISSLPDTHQSDDVILKDQQINDCVKSRDSNLDNEVLTSRSVDISASSNDQASPGMSRSGTDVLAATVASSSGVSSDVSNKISMKTSGKATAGKQKDMREALSPENSVANSQSDNPNVVPSVSLKDRKPSILSLSMKKRKAEGGSLEYESPLKVFRNATLEIVGKKDNILNAKGDTSEQKANCGKVASSSKSEDDELYITGTNVSPSQGTVNGHSHVQNNEPRKSALSLKKNGRKTPKKVEIADEIIVLSDDE</sequence>
<feature type="region of interest" description="Disordered" evidence="1">
    <location>
        <begin position="573"/>
        <end position="595"/>
    </location>
</feature>
<feature type="compositionally biased region" description="Polar residues" evidence="1">
    <location>
        <begin position="785"/>
        <end position="805"/>
    </location>
</feature>
<feature type="compositionally biased region" description="Polar residues" evidence="1">
    <location>
        <begin position="689"/>
        <end position="705"/>
    </location>
</feature>
<feature type="compositionally biased region" description="Polar residues" evidence="1">
    <location>
        <begin position="573"/>
        <end position="593"/>
    </location>
</feature>
<dbReference type="PANTHER" id="PTHR12766:SF7">
    <property type="entry name" value="DEATH DOMAIN-ASSOCIATED PROTEIN 6"/>
    <property type="match status" value="1"/>
</dbReference>
<protein>
    <recommendedName>
        <fullName evidence="2">Daxx histone-binding domain-containing protein</fullName>
    </recommendedName>
</protein>
<feature type="region of interest" description="Disordered" evidence="1">
    <location>
        <begin position="498"/>
        <end position="529"/>
    </location>
</feature>
<feature type="compositionally biased region" description="Polar residues" evidence="1">
    <location>
        <begin position="665"/>
        <end position="674"/>
    </location>
</feature>
<dbReference type="Gene3D" id="1.20.58.2170">
    <property type="match status" value="1"/>
</dbReference>
<dbReference type="InterPro" id="IPR046426">
    <property type="entry name" value="DAXX_histone-bd_sf"/>
</dbReference>
<feature type="domain" description="Daxx histone-binding" evidence="2">
    <location>
        <begin position="323"/>
        <end position="408"/>
    </location>
</feature>
<gene>
    <name evidence="3" type="ORF">PEVE_00017767</name>
</gene>
<feature type="compositionally biased region" description="Basic and acidic residues" evidence="1">
    <location>
        <begin position="507"/>
        <end position="529"/>
    </location>
</feature>
<proteinExistence type="predicted"/>
<evidence type="ECO:0000313" key="4">
    <source>
        <dbReference type="Proteomes" id="UP001159427"/>
    </source>
</evidence>
<feature type="compositionally biased region" description="Basic and acidic residues" evidence="1">
    <location>
        <begin position="139"/>
        <end position="163"/>
    </location>
</feature>
<feature type="region of interest" description="Disordered" evidence="1">
    <location>
        <begin position="659"/>
        <end position="708"/>
    </location>
</feature>
<evidence type="ECO:0000259" key="2">
    <source>
        <dbReference type="Pfam" id="PF20920"/>
    </source>
</evidence>
<feature type="region of interest" description="Disordered" evidence="1">
    <location>
        <begin position="139"/>
        <end position="210"/>
    </location>
</feature>
<accession>A0ABN8M3B2</accession>
<dbReference type="EMBL" id="CALNXI010000243">
    <property type="protein sequence ID" value="CAH3023012.1"/>
    <property type="molecule type" value="Genomic_DNA"/>
</dbReference>
<name>A0ABN8M3B2_9CNID</name>
<keyword evidence="4" id="KW-1185">Reference proteome</keyword>
<feature type="region of interest" description="Disordered" evidence="1">
    <location>
        <begin position="769"/>
        <end position="821"/>
    </location>
</feature>
<reference evidence="3 4" key="1">
    <citation type="submission" date="2022-05" db="EMBL/GenBank/DDBJ databases">
        <authorList>
            <consortium name="Genoscope - CEA"/>
            <person name="William W."/>
        </authorList>
    </citation>
    <scope>NUCLEOTIDE SEQUENCE [LARGE SCALE GENOMIC DNA]</scope>
</reference>
<feature type="region of interest" description="Disordered" evidence="1">
    <location>
        <begin position="412"/>
        <end position="484"/>
    </location>
</feature>
<dbReference type="Pfam" id="PF20920">
    <property type="entry name" value="DAXX_hist_bd"/>
    <property type="match status" value="1"/>
</dbReference>
<evidence type="ECO:0000256" key="1">
    <source>
        <dbReference type="SAM" id="MobiDB-lite"/>
    </source>
</evidence>
<dbReference type="Proteomes" id="UP001159427">
    <property type="component" value="Unassembled WGS sequence"/>
</dbReference>
<comment type="caution">
    <text evidence="3">The sequence shown here is derived from an EMBL/GenBank/DDBJ whole genome shotgun (WGS) entry which is preliminary data.</text>
</comment>
<dbReference type="InterPro" id="IPR046378">
    <property type="entry name" value="DAXX_histone-bd"/>
</dbReference>